<evidence type="ECO:0000313" key="2">
    <source>
        <dbReference type="EMBL" id="MBP0456490.1"/>
    </source>
</evidence>
<feature type="region of interest" description="Disordered" evidence="1">
    <location>
        <begin position="1"/>
        <end position="22"/>
    </location>
</feature>
<sequence length="84" mass="8527">MSAATTGAAGGALVGAPAPGRPALTPAEIARRAARPVRDPDPARNAAYWSRIDACVDAAPELSADQRRIIAAAFSTVTSLREAA</sequence>
<dbReference type="AlphaFoldDB" id="A0A940RTV4"/>
<proteinExistence type="predicted"/>
<evidence type="ECO:0000256" key="1">
    <source>
        <dbReference type="SAM" id="MobiDB-lite"/>
    </source>
</evidence>
<name>A0A940RTV4_9ACTN</name>
<dbReference type="Proteomes" id="UP000670475">
    <property type="component" value="Unassembled WGS sequence"/>
</dbReference>
<dbReference type="RefSeq" id="WP_209338324.1">
    <property type="nucleotide sequence ID" value="NZ_JAGIQL010000006.1"/>
</dbReference>
<gene>
    <name evidence="2" type="ORF">JFN87_03090</name>
</gene>
<evidence type="ECO:0000313" key="3">
    <source>
        <dbReference type="Proteomes" id="UP000670475"/>
    </source>
</evidence>
<accession>A0A940RTV4</accession>
<keyword evidence="3" id="KW-1185">Reference proteome</keyword>
<dbReference type="EMBL" id="JAGIQL010000006">
    <property type="protein sequence ID" value="MBP0456490.1"/>
    <property type="molecule type" value="Genomic_DNA"/>
</dbReference>
<reference evidence="2" key="1">
    <citation type="submission" date="2021-03" db="EMBL/GenBank/DDBJ databases">
        <title>Whole genome sequence of Streptomyces bomunensis MMS17-BM035.</title>
        <authorList>
            <person name="Lee J.H."/>
        </authorList>
    </citation>
    <scope>NUCLEOTIDE SEQUENCE</scope>
    <source>
        <strain evidence="2">MMS17-BM035</strain>
    </source>
</reference>
<organism evidence="2 3">
    <name type="scientific">Streptomyces montanisoli</name>
    <dbReference type="NCBI Taxonomy" id="2798581"/>
    <lineage>
        <taxon>Bacteria</taxon>
        <taxon>Bacillati</taxon>
        <taxon>Actinomycetota</taxon>
        <taxon>Actinomycetes</taxon>
        <taxon>Kitasatosporales</taxon>
        <taxon>Streptomycetaceae</taxon>
        <taxon>Streptomyces</taxon>
    </lineage>
</organism>
<protein>
    <submittedName>
        <fullName evidence="2">Uncharacterized protein</fullName>
    </submittedName>
</protein>
<comment type="caution">
    <text evidence="2">The sequence shown here is derived from an EMBL/GenBank/DDBJ whole genome shotgun (WGS) entry which is preliminary data.</text>
</comment>